<accession>A0A075JF79</accession>
<proteinExistence type="predicted"/>
<dbReference type="KEGG" id="dni:HX89_05880"/>
<gene>
    <name evidence="3" type="ORF">HX89_05880</name>
</gene>
<dbReference type="RefSeq" id="WP_038567728.1">
    <property type="nucleotide sequence ID" value="NZ_CP008889.1"/>
</dbReference>
<dbReference type="EMBL" id="CP008889">
    <property type="protein sequence ID" value="AIF40544.1"/>
    <property type="molecule type" value="Genomic_DNA"/>
</dbReference>
<dbReference type="PROSITE" id="PS51318">
    <property type="entry name" value="TAT"/>
    <property type="match status" value="1"/>
</dbReference>
<keyword evidence="4" id="KW-1185">Reference proteome</keyword>
<evidence type="ECO:0000259" key="2">
    <source>
        <dbReference type="Pfam" id="PF01882"/>
    </source>
</evidence>
<keyword evidence="1" id="KW-1133">Transmembrane helix</keyword>
<reference evidence="3 4" key="1">
    <citation type="submission" date="2014-07" db="EMBL/GenBank/DDBJ databases">
        <title>Genome Sequencing of Dermacoccus nishinomiyaensis.</title>
        <authorList>
            <person name="Hong K.W."/>
            <person name="Chan K.G."/>
        </authorList>
    </citation>
    <scope>NUCLEOTIDE SEQUENCE [LARGE SCALE GENOMIC DNA]</scope>
    <source>
        <strain evidence="3 4">M25</strain>
    </source>
</reference>
<dbReference type="OrthoDB" id="9812729at2"/>
<protein>
    <recommendedName>
        <fullName evidence="2">DUF58 domain-containing protein</fullName>
    </recommendedName>
</protein>
<dbReference type="PANTHER" id="PTHR34351:SF1">
    <property type="entry name" value="SLR1927 PROTEIN"/>
    <property type="match status" value="1"/>
</dbReference>
<evidence type="ECO:0000313" key="4">
    <source>
        <dbReference type="Proteomes" id="UP000027986"/>
    </source>
</evidence>
<evidence type="ECO:0000256" key="1">
    <source>
        <dbReference type="SAM" id="Phobius"/>
    </source>
</evidence>
<name>A0A075JF79_9MICO</name>
<dbReference type="Pfam" id="PF01882">
    <property type="entry name" value="DUF58"/>
    <property type="match status" value="1"/>
</dbReference>
<dbReference type="PANTHER" id="PTHR34351">
    <property type="entry name" value="SLR1927 PROTEIN-RELATED"/>
    <property type="match status" value="1"/>
</dbReference>
<dbReference type="InterPro" id="IPR002881">
    <property type="entry name" value="DUF58"/>
</dbReference>
<dbReference type="AlphaFoldDB" id="A0A075JF79"/>
<keyword evidence="1" id="KW-0812">Transmembrane</keyword>
<feature type="transmembrane region" description="Helical" evidence="1">
    <location>
        <begin position="36"/>
        <end position="54"/>
    </location>
</feature>
<dbReference type="Proteomes" id="UP000027986">
    <property type="component" value="Chromosome"/>
</dbReference>
<organism evidence="3 4">
    <name type="scientific">Dermacoccus nishinomiyaensis</name>
    <dbReference type="NCBI Taxonomy" id="1274"/>
    <lineage>
        <taxon>Bacteria</taxon>
        <taxon>Bacillati</taxon>
        <taxon>Actinomycetota</taxon>
        <taxon>Actinomycetes</taxon>
        <taxon>Micrococcales</taxon>
        <taxon>Dermacoccaceae</taxon>
        <taxon>Dermacoccus</taxon>
    </lineage>
</organism>
<evidence type="ECO:0000313" key="3">
    <source>
        <dbReference type="EMBL" id="AIF40544.1"/>
    </source>
</evidence>
<dbReference type="HOGENOM" id="CLU_755908_0_0_11"/>
<dbReference type="InterPro" id="IPR006311">
    <property type="entry name" value="TAT_signal"/>
</dbReference>
<sequence>MSALPRLTRRGLLLAGAGVSLVLIGAFSGFTDLVRAGIFALLLLVLSVLTLLVATRASAQVRHVGPRLPLEPGDRERVAVHAELSPSARFSGATLQEPHTFGGPTPSWPVEGRHFDGEYAVSAPHRGRFVTGPTRLVVRDPFGLAHLTRDVAARREIRVWPRQDVALTPQRERSLVGDSSIESHLAFGGEVGASVRQYVRGDDMRLVHWPATARRGELIVRQLDPPTDETARARLVGHVETPGVDAGWEGLVEACASWLSARARAHQPFALRVGAETYRDLHDAMDALAVAGDCPLVDDAASAHVVFVHADTAGSLGPAPSGGEAFVAGSPDAVTPMRARLDADGWNTHTVPEARPVTTAPAEGAR</sequence>
<feature type="transmembrane region" description="Helical" evidence="1">
    <location>
        <begin position="12"/>
        <end position="30"/>
    </location>
</feature>
<feature type="domain" description="DUF58" evidence="2">
    <location>
        <begin position="194"/>
        <end position="224"/>
    </location>
</feature>
<dbReference type="GeneID" id="41840706"/>
<dbReference type="eggNOG" id="COG1721">
    <property type="taxonomic scope" value="Bacteria"/>
</dbReference>
<keyword evidence="1" id="KW-0472">Membrane</keyword>